<dbReference type="PANTHER" id="PTHR42865:SF7">
    <property type="entry name" value="PROTON_GLUTAMATE-ASPARTATE SYMPORTER"/>
    <property type="match status" value="1"/>
</dbReference>
<dbReference type="PANTHER" id="PTHR42865">
    <property type="entry name" value="PROTON/GLUTAMATE-ASPARTATE SYMPORTER"/>
    <property type="match status" value="1"/>
</dbReference>
<keyword evidence="10" id="KW-1185">Reference proteome</keyword>
<dbReference type="GO" id="GO:0015293">
    <property type="term" value="F:symporter activity"/>
    <property type="evidence" value="ECO:0007669"/>
    <property type="project" value="UniProtKB-UniRule"/>
</dbReference>
<keyword evidence="3" id="KW-1003">Cell membrane</keyword>
<feature type="transmembrane region" description="Helical" evidence="7">
    <location>
        <begin position="465"/>
        <end position="491"/>
    </location>
</feature>
<comment type="subcellular location">
    <subcellularLocation>
        <location evidence="1">Cell membrane</location>
        <topology evidence="1">Multi-pass membrane protein</topology>
    </subcellularLocation>
    <subcellularLocation>
        <location evidence="7">Membrane</location>
        <topology evidence="7">Multi-pass membrane protein</topology>
    </subcellularLocation>
</comment>
<gene>
    <name evidence="9" type="ORF">SDRG_07407</name>
</gene>
<protein>
    <recommendedName>
        <fullName evidence="7">Amino acid transporter</fullName>
    </recommendedName>
</protein>
<dbReference type="Proteomes" id="UP000030762">
    <property type="component" value="Unassembled WGS sequence"/>
</dbReference>
<dbReference type="PRINTS" id="PR00173">
    <property type="entry name" value="EDTRNSPORT"/>
</dbReference>
<dbReference type="InterPro" id="IPR036458">
    <property type="entry name" value="Na:dicarbo_symporter_sf"/>
</dbReference>
<dbReference type="Gene3D" id="1.10.3860.10">
    <property type="entry name" value="Sodium:dicarboxylate symporter"/>
    <property type="match status" value="1"/>
</dbReference>
<dbReference type="STRING" id="1156394.T0QKC7"/>
<feature type="region of interest" description="Disordered" evidence="8">
    <location>
        <begin position="59"/>
        <end position="156"/>
    </location>
</feature>
<dbReference type="GeneID" id="19948134"/>
<proteinExistence type="inferred from homology"/>
<feature type="transmembrane region" description="Helical" evidence="7">
    <location>
        <begin position="421"/>
        <end position="445"/>
    </location>
</feature>
<dbReference type="RefSeq" id="XP_008611460.1">
    <property type="nucleotide sequence ID" value="XM_008613238.1"/>
</dbReference>
<feature type="transmembrane region" description="Helical" evidence="7">
    <location>
        <begin position="709"/>
        <end position="728"/>
    </location>
</feature>
<evidence type="ECO:0000256" key="7">
    <source>
        <dbReference type="RuleBase" id="RU361216"/>
    </source>
</evidence>
<dbReference type="VEuPathDB" id="FungiDB:SDRG_07407"/>
<dbReference type="OMA" id="CMARETT"/>
<feature type="transmembrane region" description="Helical" evidence="7">
    <location>
        <begin position="596"/>
        <end position="615"/>
    </location>
</feature>
<dbReference type="InParanoid" id="T0QKC7"/>
<dbReference type="Pfam" id="PF00375">
    <property type="entry name" value="SDF"/>
    <property type="match status" value="3"/>
</dbReference>
<dbReference type="eggNOG" id="KOG3787">
    <property type="taxonomic scope" value="Eukaryota"/>
</dbReference>
<dbReference type="GO" id="GO:0005886">
    <property type="term" value="C:plasma membrane"/>
    <property type="evidence" value="ECO:0007669"/>
    <property type="project" value="UniProtKB-SubCell"/>
</dbReference>
<feature type="compositionally biased region" description="Polar residues" evidence="8">
    <location>
        <begin position="112"/>
        <end position="132"/>
    </location>
</feature>
<feature type="transmembrane region" description="Helical" evidence="7">
    <location>
        <begin position="303"/>
        <end position="325"/>
    </location>
</feature>
<evidence type="ECO:0000256" key="6">
    <source>
        <dbReference type="ARBA" id="ARBA00023136"/>
    </source>
</evidence>
<sequence length="778" mass="83796">MRWRLVEMTPGATARWRTSHRLVSLGSLLHFAADASMSSNSSQPHTRPPVYRGEIRTDFRRGATASPLAPEVRTDFRASARPQATPPHEARTDFRRTATASPGVSSHGRASPASTNGGRHPSSADSISSGHSNEPHMRSIHSNPHHPPATIPDVPHLEGDVAMLSSENGFDGKPHEGNDEYYAYLWTIEGARYKKIYFGLPGLVIAIVLGVVLAFGVDQATRLSNLSPDAIDAMPMGDVLTEIASYQANLETKNMWNDWIKLPGDMLIRALSCLVVPLIFVNVTVGIADLFRLSKSKMVGSRMVFLFITLSLLAAIEGVLLASLLPKSVYRTKSTSLMTGSTTNNGSIPMTMGCPLSPSTNLTGFVGVTSSGEMACMARETTLAINDTNAVYQQASSVNATTQGPEQVFFTLMNELVTDNLVGAFVQDSALVSVVVFAMPLGVVLAKISHSNHAILDLFRQLNSIFLIMIGWVINFVPIAVLFLVASSFVLPEDPTYTNPLPKVQTFSKAAANATADTILSPAEAALTLAYRQALHLIIVRQNSFFGNFSAAAQAIGALTAIFAAGALLHCYLVLPVIGFLTTRRSFYAYVFQIKKALHFGFASSASLAALPMLIQAIDATRTVSQQLVRFVTPVATGIHMDGAAFYLAACTVFLMKSQMASDDVGADAFGLGIGKVILIVFASVITSWNVSPIPHGGLIWVTAVWNSVVSDVAPANFVWIVAMDVLLDRFATYMNIMGNAVVTRIIAEQIDETYVDEQDRLDSIDDATPPIAIPTRS</sequence>
<name>T0QKC7_SAPDV</name>
<feature type="transmembrane region" description="Helical" evidence="7">
    <location>
        <begin position="551"/>
        <end position="575"/>
    </location>
</feature>
<evidence type="ECO:0000256" key="5">
    <source>
        <dbReference type="ARBA" id="ARBA00022989"/>
    </source>
</evidence>
<dbReference type="OrthoDB" id="5877963at2759"/>
<feature type="transmembrane region" description="Helical" evidence="7">
    <location>
        <begin position="635"/>
        <end position="655"/>
    </location>
</feature>
<feature type="transmembrane region" description="Helical" evidence="7">
    <location>
        <begin position="196"/>
        <end position="217"/>
    </location>
</feature>
<evidence type="ECO:0000256" key="1">
    <source>
        <dbReference type="ARBA" id="ARBA00004651"/>
    </source>
</evidence>
<dbReference type="InterPro" id="IPR001991">
    <property type="entry name" value="Na-dicarboxylate_symporter"/>
</dbReference>
<accession>T0QKC7</accession>
<reference evidence="9 10" key="1">
    <citation type="submission" date="2012-04" db="EMBL/GenBank/DDBJ databases">
        <title>The Genome Sequence of Saprolegnia declina VS20.</title>
        <authorList>
            <consortium name="The Broad Institute Genome Sequencing Platform"/>
            <person name="Russ C."/>
            <person name="Nusbaum C."/>
            <person name="Tyler B."/>
            <person name="van West P."/>
            <person name="Dieguez-Uribeondo J."/>
            <person name="de Bruijn I."/>
            <person name="Tripathy S."/>
            <person name="Jiang R."/>
            <person name="Young S.K."/>
            <person name="Zeng Q."/>
            <person name="Gargeya S."/>
            <person name="Fitzgerald M."/>
            <person name="Haas B."/>
            <person name="Abouelleil A."/>
            <person name="Alvarado L."/>
            <person name="Arachchi H.M."/>
            <person name="Berlin A."/>
            <person name="Chapman S.B."/>
            <person name="Goldberg J."/>
            <person name="Griggs A."/>
            <person name="Gujja S."/>
            <person name="Hansen M."/>
            <person name="Howarth C."/>
            <person name="Imamovic A."/>
            <person name="Larimer J."/>
            <person name="McCowen C."/>
            <person name="Montmayeur A."/>
            <person name="Murphy C."/>
            <person name="Neiman D."/>
            <person name="Pearson M."/>
            <person name="Priest M."/>
            <person name="Roberts A."/>
            <person name="Saif S."/>
            <person name="Shea T."/>
            <person name="Sisk P."/>
            <person name="Sykes S."/>
            <person name="Wortman J."/>
            <person name="Nusbaum C."/>
            <person name="Birren B."/>
        </authorList>
    </citation>
    <scope>NUCLEOTIDE SEQUENCE [LARGE SCALE GENOMIC DNA]</scope>
    <source>
        <strain evidence="9 10">VS20</strain>
    </source>
</reference>
<evidence type="ECO:0000313" key="9">
    <source>
        <dbReference type="EMBL" id="EQC35176.1"/>
    </source>
</evidence>
<keyword evidence="2 7" id="KW-0813">Transport</keyword>
<keyword evidence="6 7" id="KW-0472">Membrane</keyword>
<comment type="similarity">
    <text evidence="7">Belongs to the dicarboxylate/amino acid:cation symporter (DAACS) (TC 2.A.23) family.</text>
</comment>
<dbReference type="SUPFAM" id="SSF118215">
    <property type="entry name" value="Proton glutamate symport protein"/>
    <property type="match status" value="2"/>
</dbReference>
<organism evidence="9 10">
    <name type="scientific">Saprolegnia diclina (strain VS20)</name>
    <dbReference type="NCBI Taxonomy" id="1156394"/>
    <lineage>
        <taxon>Eukaryota</taxon>
        <taxon>Sar</taxon>
        <taxon>Stramenopiles</taxon>
        <taxon>Oomycota</taxon>
        <taxon>Saprolegniomycetes</taxon>
        <taxon>Saprolegniales</taxon>
        <taxon>Saprolegniaceae</taxon>
        <taxon>Saprolegnia</taxon>
    </lineage>
</organism>
<keyword evidence="4 7" id="KW-0812">Transmembrane</keyword>
<evidence type="ECO:0000256" key="8">
    <source>
        <dbReference type="SAM" id="MobiDB-lite"/>
    </source>
</evidence>
<evidence type="ECO:0000256" key="4">
    <source>
        <dbReference type="ARBA" id="ARBA00022692"/>
    </source>
</evidence>
<dbReference type="EMBL" id="JH767152">
    <property type="protein sequence ID" value="EQC35176.1"/>
    <property type="molecule type" value="Genomic_DNA"/>
</dbReference>
<keyword evidence="5 7" id="KW-1133">Transmembrane helix</keyword>
<keyword evidence="7" id="KW-0769">Symport</keyword>
<dbReference type="AlphaFoldDB" id="T0QKC7"/>
<evidence type="ECO:0000313" key="10">
    <source>
        <dbReference type="Proteomes" id="UP000030762"/>
    </source>
</evidence>
<evidence type="ECO:0000256" key="3">
    <source>
        <dbReference type="ARBA" id="ARBA00022475"/>
    </source>
</evidence>
<feature type="transmembrane region" description="Helical" evidence="7">
    <location>
        <begin position="667"/>
        <end position="689"/>
    </location>
</feature>
<evidence type="ECO:0000256" key="2">
    <source>
        <dbReference type="ARBA" id="ARBA00022448"/>
    </source>
</evidence>
<feature type="transmembrane region" description="Helical" evidence="7">
    <location>
        <begin position="266"/>
        <end position="291"/>
    </location>
</feature>